<organism evidence="2">
    <name type="scientific">viral metagenome</name>
    <dbReference type="NCBI Taxonomy" id="1070528"/>
    <lineage>
        <taxon>unclassified sequences</taxon>
        <taxon>metagenomes</taxon>
        <taxon>organismal metagenomes</taxon>
    </lineage>
</organism>
<feature type="region of interest" description="Disordered" evidence="1">
    <location>
        <begin position="1"/>
        <end position="25"/>
    </location>
</feature>
<reference evidence="2" key="1">
    <citation type="submission" date="2020-03" db="EMBL/GenBank/DDBJ databases">
        <title>The deep terrestrial virosphere.</title>
        <authorList>
            <person name="Holmfeldt K."/>
            <person name="Nilsson E."/>
            <person name="Simone D."/>
            <person name="Lopez-Fernandez M."/>
            <person name="Wu X."/>
            <person name="de Brujin I."/>
            <person name="Lundin D."/>
            <person name="Andersson A."/>
            <person name="Bertilsson S."/>
            <person name="Dopson M."/>
        </authorList>
    </citation>
    <scope>NUCLEOTIDE SEQUENCE</scope>
    <source>
        <strain evidence="2">MM415B02146</strain>
    </source>
</reference>
<name>A0A6M3KVA9_9ZZZZ</name>
<dbReference type="AlphaFoldDB" id="A0A6M3KVA9"/>
<gene>
    <name evidence="2" type="ORF">MM415B02146_0011</name>
</gene>
<evidence type="ECO:0000256" key="1">
    <source>
        <dbReference type="SAM" id="MobiDB-lite"/>
    </source>
</evidence>
<sequence>MVQAAPPVDATDTQAEVVAPAPKPEHKGIQIELPEDFGGFDIETEPLDDDILRALCPAFGLPGKVTEVDGVEVSGKTFYQVWRANRAAAVEYLRGDILLPVELARRMRVV</sequence>
<dbReference type="EMBL" id="MT142611">
    <property type="protein sequence ID" value="QJA86057.1"/>
    <property type="molecule type" value="Genomic_DNA"/>
</dbReference>
<proteinExistence type="predicted"/>
<accession>A0A6M3KVA9</accession>
<protein>
    <submittedName>
        <fullName evidence="2">Uncharacterized protein</fullName>
    </submittedName>
</protein>
<evidence type="ECO:0000313" key="2">
    <source>
        <dbReference type="EMBL" id="QJA86057.1"/>
    </source>
</evidence>